<dbReference type="PROSITE" id="PS01081">
    <property type="entry name" value="HTH_TETR_1"/>
    <property type="match status" value="1"/>
</dbReference>
<evidence type="ECO:0000259" key="3">
    <source>
        <dbReference type="PROSITE" id="PS50977"/>
    </source>
</evidence>
<dbReference type="PANTHER" id="PTHR43479:SF11">
    <property type="entry name" value="ACREF_ENVCD OPERON REPRESSOR-RELATED"/>
    <property type="match status" value="1"/>
</dbReference>
<gene>
    <name evidence="4" type="ORF">P9B03_07120</name>
</gene>
<organism evidence="4 5">
    <name type="scientific">Metasolibacillus meyeri</name>
    <dbReference type="NCBI Taxonomy" id="1071052"/>
    <lineage>
        <taxon>Bacteria</taxon>
        <taxon>Bacillati</taxon>
        <taxon>Bacillota</taxon>
        <taxon>Bacilli</taxon>
        <taxon>Bacillales</taxon>
        <taxon>Caryophanaceae</taxon>
        <taxon>Metasolibacillus</taxon>
    </lineage>
</organism>
<keyword evidence="1 2" id="KW-0238">DNA-binding</keyword>
<evidence type="ECO:0000313" key="5">
    <source>
        <dbReference type="Proteomes" id="UP001344888"/>
    </source>
</evidence>
<dbReference type="RefSeq" id="WP_326122794.1">
    <property type="nucleotide sequence ID" value="NZ_JARSFG010000010.1"/>
</dbReference>
<dbReference type="SUPFAM" id="SSF46689">
    <property type="entry name" value="Homeodomain-like"/>
    <property type="match status" value="1"/>
</dbReference>
<dbReference type="EMBL" id="JARSFG010000010">
    <property type="protein sequence ID" value="MEC1178251.1"/>
    <property type="molecule type" value="Genomic_DNA"/>
</dbReference>
<feature type="domain" description="HTH tetR-type" evidence="3">
    <location>
        <begin position="8"/>
        <end position="68"/>
    </location>
</feature>
<dbReference type="InterPro" id="IPR001647">
    <property type="entry name" value="HTH_TetR"/>
</dbReference>
<protein>
    <submittedName>
        <fullName evidence="4">TetR/AcrR family transcriptional regulator</fullName>
    </submittedName>
</protein>
<sequence length="209" mass="23872">MRIVKEHEERRNEILNSAQTLFVTKGYTKTTINDILQAVGIAKGTFYHYFKSKEEVLDAIIERIIQADVTKAQHIASDATLSAMEKIFAILLAQAPQQGDHKEQLIEHLHQPDNAEMHQKSLVQAIIHLSPILTEVIEQGIEENIFQTNYPQETVEFLLVSAQVIFDEGFFQWQPEEMLQRATAFVQLIERALGAKEGSFQKMLTILLK</sequence>
<dbReference type="Pfam" id="PF00440">
    <property type="entry name" value="TetR_N"/>
    <property type="match status" value="1"/>
</dbReference>
<proteinExistence type="predicted"/>
<comment type="caution">
    <text evidence="4">The sequence shown here is derived from an EMBL/GenBank/DDBJ whole genome shotgun (WGS) entry which is preliminary data.</text>
</comment>
<dbReference type="InterPro" id="IPR009057">
    <property type="entry name" value="Homeodomain-like_sf"/>
</dbReference>
<dbReference type="PANTHER" id="PTHR43479">
    <property type="entry name" value="ACREF/ENVCD OPERON REPRESSOR-RELATED"/>
    <property type="match status" value="1"/>
</dbReference>
<dbReference type="PRINTS" id="PR00455">
    <property type="entry name" value="HTHTETR"/>
</dbReference>
<evidence type="ECO:0000256" key="2">
    <source>
        <dbReference type="PROSITE-ProRule" id="PRU00335"/>
    </source>
</evidence>
<keyword evidence="5" id="KW-1185">Reference proteome</keyword>
<dbReference type="GO" id="GO:0003677">
    <property type="term" value="F:DNA binding"/>
    <property type="evidence" value="ECO:0007669"/>
    <property type="project" value="UniProtKB-UniRule"/>
</dbReference>
<feature type="DNA-binding region" description="H-T-H motif" evidence="2">
    <location>
        <begin position="31"/>
        <end position="50"/>
    </location>
</feature>
<name>A0AAW9NP01_9BACL</name>
<dbReference type="Gene3D" id="1.10.357.10">
    <property type="entry name" value="Tetracycline Repressor, domain 2"/>
    <property type="match status" value="1"/>
</dbReference>
<dbReference type="Proteomes" id="UP001344888">
    <property type="component" value="Unassembled WGS sequence"/>
</dbReference>
<dbReference type="PROSITE" id="PS50977">
    <property type="entry name" value="HTH_TETR_2"/>
    <property type="match status" value="1"/>
</dbReference>
<dbReference type="AlphaFoldDB" id="A0AAW9NP01"/>
<evidence type="ECO:0000313" key="4">
    <source>
        <dbReference type="EMBL" id="MEC1178251.1"/>
    </source>
</evidence>
<dbReference type="SUPFAM" id="SSF48498">
    <property type="entry name" value="Tetracyclin repressor-like, C-terminal domain"/>
    <property type="match status" value="1"/>
</dbReference>
<dbReference type="InterPro" id="IPR023772">
    <property type="entry name" value="DNA-bd_HTH_TetR-type_CS"/>
</dbReference>
<evidence type="ECO:0000256" key="1">
    <source>
        <dbReference type="ARBA" id="ARBA00023125"/>
    </source>
</evidence>
<accession>A0AAW9NP01</accession>
<reference evidence="4 5" key="1">
    <citation type="submission" date="2023-03" db="EMBL/GenBank/DDBJ databases">
        <title>Bacillus Genome Sequencing.</title>
        <authorList>
            <person name="Dunlap C."/>
        </authorList>
    </citation>
    <scope>NUCLEOTIDE SEQUENCE [LARGE SCALE GENOMIC DNA]</scope>
    <source>
        <strain evidence="4 5">B-59205</strain>
    </source>
</reference>
<dbReference type="InterPro" id="IPR036271">
    <property type="entry name" value="Tet_transcr_reg_TetR-rel_C_sf"/>
</dbReference>
<dbReference type="Pfam" id="PF21303">
    <property type="entry name" value="TetR_C_39"/>
    <property type="match status" value="1"/>
</dbReference>
<dbReference type="InterPro" id="IPR050624">
    <property type="entry name" value="HTH-type_Tx_Regulator"/>
</dbReference>
<dbReference type="InterPro" id="IPR049149">
    <property type="entry name" value="TetR/AcrR_C"/>
</dbReference>